<dbReference type="PANTHER" id="PTHR33164:SF101">
    <property type="entry name" value="TRANSCRIPTIONAL REPRESSOR MPRA"/>
    <property type="match status" value="1"/>
</dbReference>
<dbReference type="Pfam" id="PF12802">
    <property type="entry name" value="MarR_2"/>
    <property type="match status" value="1"/>
</dbReference>
<dbReference type="Proteomes" id="UP000199245">
    <property type="component" value="Unassembled WGS sequence"/>
</dbReference>
<proteinExistence type="predicted"/>
<evidence type="ECO:0000259" key="1">
    <source>
        <dbReference type="PROSITE" id="PS50995"/>
    </source>
</evidence>
<protein>
    <submittedName>
        <fullName evidence="2">DNA-binding transcriptional regulator, MarR family</fullName>
    </submittedName>
</protein>
<keyword evidence="2" id="KW-0238">DNA-binding</keyword>
<dbReference type="GO" id="GO:0006950">
    <property type="term" value="P:response to stress"/>
    <property type="evidence" value="ECO:0007669"/>
    <property type="project" value="TreeGrafter"/>
</dbReference>
<dbReference type="SMART" id="SM00347">
    <property type="entry name" value="HTH_MARR"/>
    <property type="match status" value="1"/>
</dbReference>
<dbReference type="GO" id="GO:0003677">
    <property type="term" value="F:DNA binding"/>
    <property type="evidence" value="ECO:0007669"/>
    <property type="project" value="UniProtKB-KW"/>
</dbReference>
<dbReference type="EMBL" id="FMZW01000061">
    <property type="protein sequence ID" value="SDF56893.1"/>
    <property type="molecule type" value="Genomic_DNA"/>
</dbReference>
<dbReference type="InterPro" id="IPR039422">
    <property type="entry name" value="MarR/SlyA-like"/>
</dbReference>
<organism evidence="2 3">
    <name type="scientific">Bradyrhizobium brasilense</name>
    <dbReference type="NCBI Taxonomy" id="1419277"/>
    <lineage>
        <taxon>Bacteria</taxon>
        <taxon>Pseudomonadati</taxon>
        <taxon>Pseudomonadota</taxon>
        <taxon>Alphaproteobacteria</taxon>
        <taxon>Hyphomicrobiales</taxon>
        <taxon>Nitrobacteraceae</taxon>
        <taxon>Bradyrhizobium</taxon>
    </lineage>
</organism>
<dbReference type="SUPFAM" id="SSF46785">
    <property type="entry name" value="Winged helix' DNA-binding domain"/>
    <property type="match status" value="1"/>
</dbReference>
<dbReference type="PROSITE" id="PS50995">
    <property type="entry name" value="HTH_MARR_2"/>
    <property type="match status" value="1"/>
</dbReference>
<dbReference type="InterPro" id="IPR036388">
    <property type="entry name" value="WH-like_DNA-bd_sf"/>
</dbReference>
<accession>A0A1G7M5C0</accession>
<evidence type="ECO:0000313" key="3">
    <source>
        <dbReference type="Proteomes" id="UP000199245"/>
    </source>
</evidence>
<dbReference type="AlphaFoldDB" id="A0A1G7M5C0"/>
<dbReference type="PANTHER" id="PTHR33164">
    <property type="entry name" value="TRANSCRIPTIONAL REGULATOR, MARR FAMILY"/>
    <property type="match status" value="1"/>
</dbReference>
<dbReference type="Gene3D" id="1.10.10.10">
    <property type="entry name" value="Winged helix-like DNA-binding domain superfamily/Winged helix DNA-binding domain"/>
    <property type="match status" value="1"/>
</dbReference>
<dbReference type="InterPro" id="IPR000835">
    <property type="entry name" value="HTH_MarR-typ"/>
</dbReference>
<sequence length="184" mass="20228">MPPDLPGLASALESVSTEGLETARPFMWEIRSISACLEELARFRAHVLGITGPQWMILMAVAYLGKENGVSVNVVSKLMHVDPSFVTTHSKVLEKSGFLRRKHCASDARVVQMTLTAKTRKRLLTLAPQQPGLDELASDELGVSGSNEFITKLAAVRHRLEKVRRESLSGLPKTKRATVRNDAP</sequence>
<reference evidence="2 3" key="1">
    <citation type="submission" date="2016-10" db="EMBL/GenBank/DDBJ databases">
        <authorList>
            <person name="de Groot N.N."/>
        </authorList>
    </citation>
    <scope>NUCLEOTIDE SEQUENCE [LARGE SCALE GENOMIC DNA]</scope>
    <source>
        <strain evidence="2 3">R5</strain>
    </source>
</reference>
<evidence type="ECO:0000313" key="2">
    <source>
        <dbReference type="EMBL" id="SDF56893.1"/>
    </source>
</evidence>
<feature type="domain" description="HTH marR-type" evidence="1">
    <location>
        <begin position="23"/>
        <end position="165"/>
    </location>
</feature>
<dbReference type="InterPro" id="IPR036390">
    <property type="entry name" value="WH_DNA-bd_sf"/>
</dbReference>
<gene>
    <name evidence="2" type="ORF">SAMN05216337_106126</name>
</gene>
<name>A0A1G7M5C0_9BRAD</name>
<dbReference type="GO" id="GO:0003700">
    <property type="term" value="F:DNA-binding transcription factor activity"/>
    <property type="evidence" value="ECO:0007669"/>
    <property type="project" value="InterPro"/>
</dbReference>